<dbReference type="PROSITE" id="PS50041">
    <property type="entry name" value="C_TYPE_LECTIN_2"/>
    <property type="match status" value="1"/>
</dbReference>
<feature type="domain" description="SLH" evidence="4">
    <location>
        <begin position="411"/>
        <end position="481"/>
    </location>
</feature>
<dbReference type="PROSITE" id="PS51272">
    <property type="entry name" value="SLH"/>
    <property type="match status" value="2"/>
</dbReference>
<comment type="caution">
    <text evidence="5">The sequence shown here is derived from an EMBL/GenBank/DDBJ whole genome shotgun (WGS) entry which is preliminary data.</text>
</comment>
<dbReference type="InterPro" id="IPR001304">
    <property type="entry name" value="C-type_lectin-like"/>
</dbReference>
<evidence type="ECO:0000256" key="1">
    <source>
        <dbReference type="ARBA" id="ARBA00022737"/>
    </source>
</evidence>
<dbReference type="EMBL" id="DXIJ01000091">
    <property type="protein sequence ID" value="HIV86026.1"/>
    <property type="molecule type" value="Genomic_DNA"/>
</dbReference>
<dbReference type="AlphaFoldDB" id="A0A9D1TLZ2"/>
<evidence type="ECO:0000256" key="2">
    <source>
        <dbReference type="SAM" id="SignalP"/>
    </source>
</evidence>
<organism evidence="5 6">
    <name type="scientific">Candidatus Monoglobus merdigallinarum</name>
    <dbReference type="NCBI Taxonomy" id="2838698"/>
    <lineage>
        <taxon>Bacteria</taxon>
        <taxon>Bacillati</taxon>
        <taxon>Bacillota</taxon>
        <taxon>Clostridia</taxon>
        <taxon>Monoglobales</taxon>
        <taxon>Monoglobaceae</taxon>
        <taxon>Monoglobus</taxon>
    </lineage>
</organism>
<dbReference type="InterPro" id="IPR001119">
    <property type="entry name" value="SLH_dom"/>
</dbReference>
<dbReference type="PANTHER" id="PTHR22803">
    <property type="entry name" value="MANNOSE, PHOSPHOLIPASE, LECTIN RECEPTOR RELATED"/>
    <property type="match status" value="1"/>
</dbReference>
<dbReference type="InterPro" id="IPR050111">
    <property type="entry name" value="C-type_lectin/snaclec_domain"/>
</dbReference>
<dbReference type="InterPro" id="IPR016186">
    <property type="entry name" value="C-type_lectin-like/link_sf"/>
</dbReference>
<sequence length="481" mass="53850">MKKVISVLLLSLLAAVCVQVSAAAPQDIIGTWEGWYYAAQGQTGAKFTFYEEDGEVVGIEELYSMPGMSNVPDQTLSVTVEVEDGEYVVTETGWIENRPSGWSLGVLYLTVEDSALVGNVNGVSSNTVYLLKDTAEYTQVSDSVYDNHRYEVISDKMTWERAREYCEEQGGHLVSINSEGEQRFIESLLKASELRESDDVWIGTSRELNEFKTWVTGEPVDYSLWGYPQPDNLGGSQNYAVIVNGGRGSEGGSYYIKQYEWDDNSNSSRAFVCEWESWSEAAEWSTPELQRAAEYDLIPDVLVGKDMTQPITRGEFAAVSVKLFESMTGGRAVMSSECGFRDIENNENRNYILKAYNIGAVNGVSDTEYAPNDLLQREQLAAMLCRVYKKSEWPEWTLETDDNYTINYSGVQKFADDALISEYAKPSVYFLVKYNVLSGVGDNKFAPQNTTPAEEAEGYANATREQALVMSLRSFENLHLQ</sequence>
<reference evidence="5" key="1">
    <citation type="journal article" date="2021" name="PeerJ">
        <title>Extensive microbial diversity within the chicken gut microbiome revealed by metagenomics and culture.</title>
        <authorList>
            <person name="Gilroy R."/>
            <person name="Ravi A."/>
            <person name="Getino M."/>
            <person name="Pursley I."/>
            <person name="Horton D.L."/>
            <person name="Alikhan N.F."/>
            <person name="Baker D."/>
            <person name="Gharbi K."/>
            <person name="Hall N."/>
            <person name="Watson M."/>
            <person name="Adriaenssens E.M."/>
            <person name="Foster-Nyarko E."/>
            <person name="Jarju S."/>
            <person name="Secka A."/>
            <person name="Antonio M."/>
            <person name="Oren A."/>
            <person name="Chaudhuri R.R."/>
            <person name="La Ragione R."/>
            <person name="Hildebrand F."/>
            <person name="Pallen M.J."/>
        </authorList>
    </citation>
    <scope>NUCLEOTIDE SEQUENCE</scope>
    <source>
        <strain evidence="5">5790</strain>
    </source>
</reference>
<gene>
    <name evidence="5" type="ORF">H9900_04365</name>
</gene>
<protein>
    <submittedName>
        <fullName evidence="5">C-type lectin domain-containing protein</fullName>
    </submittedName>
</protein>
<keyword evidence="2" id="KW-0732">Signal</keyword>
<proteinExistence type="predicted"/>
<evidence type="ECO:0000313" key="5">
    <source>
        <dbReference type="EMBL" id="HIV86026.1"/>
    </source>
</evidence>
<evidence type="ECO:0000259" key="4">
    <source>
        <dbReference type="PROSITE" id="PS51272"/>
    </source>
</evidence>
<dbReference type="Proteomes" id="UP000824162">
    <property type="component" value="Unassembled WGS sequence"/>
</dbReference>
<dbReference type="InterPro" id="IPR016187">
    <property type="entry name" value="CTDL_fold"/>
</dbReference>
<dbReference type="Pfam" id="PF00395">
    <property type="entry name" value="SLH"/>
    <property type="match status" value="2"/>
</dbReference>
<feature type="domain" description="SLH" evidence="4">
    <location>
        <begin position="335"/>
        <end position="398"/>
    </location>
</feature>
<accession>A0A9D1TLZ2</accession>
<evidence type="ECO:0000313" key="6">
    <source>
        <dbReference type="Proteomes" id="UP000824162"/>
    </source>
</evidence>
<name>A0A9D1TLZ2_9FIRM</name>
<dbReference type="Gene3D" id="3.10.100.10">
    <property type="entry name" value="Mannose-Binding Protein A, subunit A"/>
    <property type="match status" value="1"/>
</dbReference>
<evidence type="ECO:0000259" key="3">
    <source>
        <dbReference type="PROSITE" id="PS50041"/>
    </source>
</evidence>
<feature type="chain" id="PRO_5039129678" evidence="2">
    <location>
        <begin position="23"/>
        <end position="481"/>
    </location>
</feature>
<dbReference type="Pfam" id="PF00059">
    <property type="entry name" value="Lectin_C"/>
    <property type="match status" value="1"/>
</dbReference>
<feature type="domain" description="C-type lectin" evidence="3">
    <location>
        <begin position="145"/>
        <end position="274"/>
    </location>
</feature>
<reference evidence="5" key="2">
    <citation type="submission" date="2021-04" db="EMBL/GenBank/DDBJ databases">
        <authorList>
            <person name="Gilroy R."/>
        </authorList>
    </citation>
    <scope>NUCLEOTIDE SEQUENCE</scope>
    <source>
        <strain evidence="5">5790</strain>
    </source>
</reference>
<keyword evidence="1" id="KW-0677">Repeat</keyword>
<dbReference type="CDD" id="cd00037">
    <property type="entry name" value="CLECT"/>
    <property type="match status" value="1"/>
</dbReference>
<dbReference type="SMART" id="SM00034">
    <property type="entry name" value="CLECT"/>
    <property type="match status" value="1"/>
</dbReference>
<feature type="signal peptide" evidence="2">
    <location>
        <begin position="1"/>
        <end position="22"/>
    </location>
</feature>
<dbReference type="SUPFAM" id="SSF56436">
    <property type="entry name" value="C-type lectin-like"/>
    <property type="match status" value="1"/>
</dbReference>